<dbReference type="Proteomes" id="UP001162992">
    <property type="component" value="Chromosome 8"/>
</dbReference>
<accession>A0ACC2CYA0</accession>
<dbReference type="EMBL" id="CM055099">
    <property type="protein sequence ID" value="KAJ7546845.1"/>
    <property type="molecule type" value="Genomic_DNA"/>
</dbReference>
<organism evidence="1 2">
    <name type="scientific">Diphasiastrum complanatum</name>
    <name type="common">Issler's clubmoss</name>
    <name type="synonym">Lycopodium complanatum</name>
    <dbReference type="NCBI Taxonomy" id="34168"/>
    <lineage>
        <taxon>Eukaryota</taxon>
        <taxon>Viridiplantae</taxon>
        <taxon>Streptophyta</taxon>
        <taxon>Embryophyta</taxon>
        <taxon>Tracheophyta</taxon>
        <taxon>Lycopodiopsida</taxon>
        <taxon>Lycopodiales</taxon>
        <taxon>Lycopodiaceae</taxon>
        <taxon>Lycopodioideae</taxon>
        <taxon>Diphasiastrum</taxon>
    </lineage>
</organism>
<reference evidence="2" key="1">
    <citation type="journal article" date="2024" name="Proc. Natl. Acad. Sci. U.S.A.">
        <title>Extraordinary preservation of gene collinearity over three hundred million years revealed in homosporous lycophytes.</title>
        <authorList>
            <person name="Li C."/>
            <person name="Wickell D."/>
            <person name="Kuo L.Y."/>
            <person name="Chen X."/>
            <person name="Nie B."/>
            <person name="Liao X."/>
            <person name="Peng D."/>
            <person name="Ji J."/>
            <person name="Jenkins J."/>
            <person name="Williams M."/>
            <person name="Shu S."/>
            <person name="Plott C."/>
            <person name="Barry K."/>
            <person name="Rajasekar S."/>
            <person name="Grimwood J."/>
            <person name="Han X."/>
            <person name="Sun S."/>
            <person name="Hou Z."/>
            <person name="He W."/>
            <person name="Dai G."/>
            <person name="Sun C."/>
            <person name="Schmutz J."/>
            <person name="Leebens-Mack J.H."/>
            <person name="Li F.W."/>
            <person name="Wang L."/>
        </authorList>
    </citation>
    <scope>NUCLEOTIDE SEQUENCE [LARGE SCALE GENOMIC DNA]</scope>
    <source>
        <strain evidence="2">cv. PW_Plant_1</strain>
    </source>
</reference>
<comment type="caution">
    <text evidence="1">The sequence shown here is derived from an EMBL/GenBank/DDBJ whole genome shotgun (WGS) entry which is preliminary data.</text>
</comment>
<gene>
    <name evidence="1" type="ORF">O6H91_08G056700</name>
</gene>
<keyword evidence="2" id="KW-1185">Reference proteome</keyword>
<evidence type="ECO:0000313" key="2">
    <source>
        <dbReference type="Proteomes" id="UP001162992"/>
    </source>
</evidence>
<protein>
    <submittedName>
        <fullName evidence="1">Uncharacterized protein</fullName>
    </submittedName>
</protein>
<evidence type="ECO:0000313" key="1">
    <source>
        <dbReference type="EMBL" id="KAJ7546845.1"/>
    </source>
</evidence>
<name>A0ACC2CYA0_DIPCM</name>
<proteinExistence type="predicted"/>
<sequence>MVRGALPLLRALLDAAENICQERNMWDDGRGTPELDMLGKKARGQQEIRGQLVDDDVHYSKALPLSSQEEIPKRSSVVILVREQDWVAKRTGGPVSSRQHSEHVEHNDAADLKVFKETKLGFIAASTFKAWWLSTTK</sequence>